<feature type="domain" description="C2H2-type" evidence="3">
    <location>
        <begin position="10"/>
        <end position="33"/>
    </location>
</feature>
<keyword evidence="5" id="KW-1185">Reference proteome</keyword>
<dbReference type="InterPro" id="IPR013087">
    <property type="entry name" value="Znf_C2H2_type"/>
</dbReference>
<dbReference type="GeneID" id="119724027"/>
<dbReference type="PROSITE" id="PS00028">
    <property type="entry name" value="ZINC_FINGER_C2H2_1"/>
    <property type="match status" value="2"/>
</dbReference>
<dbReference type="RefSeq" id="XP_038050877.1">
    <property type="nucleotide sequence ID" value="XM_038194949.1"/>
</dbReference>
<keyword evidence="1" id="KW-0862">Zinc</keyword>
<feature type="domain" description="C2H2-type" evidence="3">
    <location>
        <begin position="38"/>
        <end position="66"/>
    </location>
</feature>
<protein>
    <recommendedName>
        <fullName evidence="3">C2H2-type domain-containing protein</fullName>
    </recommendedName>
</protein>
<organism evidence="4 5">
    <name type="scientific">Patiria miniata</name>
    <name type="common">Bat star</name>
    <name type="synonym">Asterina miniata</name>
    <dbReference type="NCBI Taxonomy" id="46514"/>
    <lineage>
        <taxon>Eukaryota</taxon>
        <taxon>Metazoa</taxon>
        <taxon>Echinodermata</taxon>
        <taxon>Eleutherozoa</taxon>
        <taxon>Asterozoa</taxon>
        <taxon>Asteroidea</taxon>
        <taxon>Valvatacea</taxon>
        <taxon>Valvatida</taxon>
        <taxon>Asterinidae</taxon>
        <taxon>Patiria</taxon>
    </lineage>
</organism>
<evidence type="ECO:0000259" key="3">
    <source>
        <dbReference type="PROSITE" id="PS50157"/>
    </source>
</evidence>
<dbReference type="Pfam" id="PF00096">
    <property type="entry name" value="zf-C2H2"/>
    <property type="match status" value="1"/>
</dbReference>
<keyword evidence="1" id="KW-0479">Metal-binding</keyword>
<feature type="compositionally biased region" description="Basic and acidic residues" evidence="2">
    <location>
        <begin position="89"/>
        <end position="101"/>
    </location>
</feature>
<feature type="compositionally biased region" description="Basic and acidic residues" evidence="2">
    <location>
        <begin position="184"/>
        <end position="205"/>
    </location>
</feature>
<proteinExistence type="predicted"/>
<dbReference type="Gene3D" id="3.30.160.60">
    <property type="entry name" value="Classic Zinc Finger"/>
    <property type="match status" value="1"/>
</dbReference>
<evidence type="ECO:0000313" key="4">
    <source>
        <dbReference type="EnsemblMetazoa" id="XP_038050877.1"/>
    </source>
</evidence>
<feature type="compositionally biased region" description="Basic and acidic residues" evidence="2">
    <location>
        <begin position="146"/>
        <end position="163"/>
    </location>
</feature>
<feature type="region of interest" description="Disordered" evidence="2">
    <location>
        <begin position="68"/>
        <end position="258"/>
    </location>
</feature>
<dbReference type="OrthoDB" id="6910977at2759"/>
<accession>A0A913ZGF8</accession>
<dbReference type="SMART" id="SM00355">
    <property type="entry name" value="ZnF_C2H2"/>
    <property type="match status" value="2"/>
</dbReference>
<dbReference type="InterPro" id="IPR036236">
    <property type="entry name" value="Znf_C2H2_sf"/>
</dbReference>
<dbReference type="AlphaFoldDB" id="A0A913ZGF8"/>
<name>A0A913ZGF8_PATMI</name>
<dbReference type="SUPFAM" id="SSF57667">
    <property type="entry name" value="beta-beta-alpha zinc fingers"/>
    <property type="match status" value="1"/>
</dbReference>
<dbReference type="Proteomes" id="UP000887568">
    <property type="component" value="Unplaced"/>
</dbReference>
<keyword evidence="1" id="KW-0863">Zinc-finger</keyword>
<reference evidence="4" key="1">
    <citation type="submission" date="2022-11" db="UniProtKB">
        <authorList>
            <consortium name="EnsemblMetazoa"/>
        </authorList>
    </citation>
    <scope>IDENTIFICATION</scope>
</reference>
<evidence type="ECO:0000313" key="5">
    <source>
        <dbReference type="Proteomes" id="UP000887568"/>
    </source>
</evidence>
<dbReference type="GO" id="GO:0008270">
    <property type="term" value="F:zinc ion binding"/>
    <property type="evidence" value="ECO:0007669"/>
    <property type="project" value="UniProtKB-KW"/>
</dbReference>
<dbReference type="EnsemblMetazoa" id="XM_038194949.1">
    <property type="protein sequence ID" value="XP_038050877.1"/>
    <property type="gene ID" value="LOC119724027"/>
</dbReference>
<evidence type="ECO:0000256" key="2">
    <source>
        <dbReference type="SAM" id="MobiDB-lite"/>
    </source>
</evidence>
<dbReference type="PROSITE" id="PS50157">
    <property type="entry name" value="ZINC_FINGER_C2H2_2"/>
    <property type="match status" value="2"/>
</dbReference>
<sequence>MAPLTETKTYKCDKCGHKFQKLKGLLRHLRINHGPAFLYCRHCGFNVKRRDHLRRHYKMEHPAKLSEVSEIGMEPERRGRPTAVAGPEHPPKDVRLVRKSSDPQAPFKVVVPLNGKSSQEAGDDELPALKGLPPCLSPIPPSPQRTVEEDSRPPEDETPKTYEDDAISLSSMPPLELDIDEDLEKIPEEPQEETHVPEKKPKSQDKAPAPPKPAADARPKAATSSKEAASREDAVGASEPENTQTGHLCGAHGDHHLR</sequence>
<evidence type="ECO:0000256" key="1">
    <source>
        <dbReference type="PROSITE-ProRule" id="PRU00042"/>
    </source>
</evidence>